<accession>A0A381NV56</accession>
<reference evidence="1" key="1">
    <citation type="submission" date="2018-05" db="EMBL/GenBank/DDBJ databases">
        <authorList>
            <person name="Lanie J.A."/>
            <person name="Ng W.-L."/>
            <person name="Kazmierczak K.M."/>
            <person name="Andrzejewski T.M."/>
            <person name="Davidsen T.M."/>
            <person name="Wayne K.J."/>
            <person name="Tettelin H."/>
            <person name="Glass J.I."/>
            <person name="Rusch D."/>
            <person name="Podicherti R."/>
            <person name="Tsui H.-C.T."/>
            <person name="Winkler M.E."/>
        </authorList>
    </citation>
    <scope>NUCLEOTIDE SEQUENCE</scope>
</reference>
<proteinExistence type="predicted"/>
<dbReference type="EMBL" id="UINC01000599">
    <property type="protein sequence ID" value="SUZ58139.1"/>
    <property type="molecule type" value="Genomic_DNA"/>
</dbReference>
<name>A0A381NV56_9ZZZZ</name>
<evidence type="ECO:0000313" key="1">
    <source>
        <dbReference type="EMBL" id="SUZ58139.1"/>
    </source>
</evidence>
<organism evidence="1">
    <name type="scientific">marine metagenome</name>
    <dbReference type="NCBI Taxonomy" id="408172"/>
    <lineage>
        <taxon>unclassified sequences</taxon>
        <taxon>metagenomes</taxon>
        <taxon>ecological metagenomes</taxon>
    </lineage>
</organism>
<sequence>MAKPRLALCSKQHRLWAQALHDRVPVAASPEVARAVDMIQDTSPVQGSAELPKLSTSE</sequence>
<gene>
    <name evidence="1" type="ORF">METZ01_LOCUS10993</name>
</gene>
<dbReference type="AlphaFoldDB" id="A0A381NV56"/>
<protein>
    <submittedName>
        <fullName evidence="1">Uncharacterized protein</fullName>
    </submittedName>
</protein>